<evidence type="ECO:0000313" key="2">
    <source>
        <dbReference type="EMBL" id="RBL90245.1"/>
    </source>
</evidence>
<dbReference type="OrthoDB" id="1038436at2"/>
<comment type="caution">
    <text evidence="2">The sequence shown here is derived from an EMBL/GenBank/DDBJ whole genome shotgun (WGS) entry which is preliminary data.</text>
</comment>
<keyword evidence="3" id="KW-1185">Reference proteome</keyword>
<name>A0A365XXD9_9BACT</name>
<dbReference type="AlphaFoldDB" id="A0A365XXD9"/>
<gene>
    <name evidence="2" type="ORF">DF182_27660</name>
</gene>
<dbReference type="PROSITE" id="PS51412">
    <property type="entry name" value="MACPF_2"/>
    <property type="match status" value="1"/>
</dbReference>
<reference evidence="2 3" key="1">
    <citation type="submission" date="2018-05" db="EMBL/GenBank/DDBJ databases">
        <title>Chitinophaga sp. K3CV102501T nov., isolated from isolated from a monsoon evergreen broad-leaved forest soil.</title>
        <authorList>
            <person name="Lv Y."/>
        </authorList>
    </citation>
    <scope>NUCLEOTIDE SEQUENCE [LARGE SCALE GENOMIC DNA]</scope>
    <source>
        <strain evidence="2 3">GDMCC 1.1325</strain>
    </source>
</reference>
<dbReference type="Pfam" id="PF01823">
    <property type="entry name" value="MACPF"/>
    <property type="match status" value="1"/>
</dbReference>
<dbReference type="EMBL" id="QFFJ01000002">
    <property type="protein sequence ID" value="RBL90245.1"/>
    <property type="molecule type" value="Genomic_DNA"/>
</dbReference>
<dbReference type="RefSeq" id="WP_113618995.1">
    <property type="nucleotide sequence ID" value="NZ_QFFJ01000002.1"/>
</dbReference>
<evidence type="ECO:0000313" key="3">
    <source>
        <dbReference type="Proteomes" id="UP000253410"/>
    </source>
</evidence>
<accession>A0A365XXD9</accession>
<dbReference type="Proteomes" id="UP000253410">
    <property type="component" value="Unassembled WGS sequence"/>
</dbReference>
<sequence>MKSVTRTSQTLLLLAGLTTFSFYSCKKNDLSQTSPQSSTMPRSAGDGKNDLLGYGYDVTGEYANSSASRFKVINVEQLQLDQPTRIEWDQSKRQVGNLVAGENAKSFLEKKSLKVKGSAGIGVFKATITTSFSSSDAFSSTYVYSGFDLIIQQKRVKMNASIALLKQYLTPNFVADIQNETPQYIVKTYGTHVLGDITLGAKLQVLYRSQTSSSDKMKASEAGIDVSVGKVFSINTGFSHTEQETQSNSSQSLHYQTIGGDPSKKLIGQIPIGQTVPKVSITDWQASSTVANAEMIDFNTESLVPLYDLVSDPVKQAALKAYIDQYLKDRQVVLVELPNKIYAKISYENPGMSTSDDYSWTSYFYDYYIRFYKADKVTPVTVNNLTVNYRINTSSSDDPRLNQTGATKTYQVTNSNYISLGRDVYQNTDRYDSYSITTFKKLEVLPGNGYEPMPE</sequence>
<protein>
    <recommendedName>
        <fullName evidence="1">MACPF domain-containing protein</fullName>
    </recommendedName>
</protein>
<feature type="domain" description="MACPF" evidence="1">
    <location>
        <begin position="21"/>
        <end position="341"/>
    </location>
</feature>
<organism evidence="2 3">
    <name type="scientific">Chitinophaga flava</name>
    <dbReference type="NCBI Taxonomy" id="2259036"/>
    <lineage>
        <taxon>Bacteria</taxon>
        <taxon>Pseudomonadati</taxon>
        <taxon>Bacteroidota</taxon>
        <taxon>Chitinophagia</taxon>
        <taxon>Chitinophagales</taxon>
        <taxon>Chitinophagaceae</taxon>
        <taxon>Chitinophaga</taxon>
    </lineage>
</organism>
<dbReference type="PROSITE" id="PS51257">
    <property type="entry name" value="PROKAR_LIPOPROTEIN"/>
    <property type="match status" value="1"/>
</dbReference>
<evidence type="ECO:0000259" key="1">
    <source>
        <dbReference type="PROSITE" id="PS51412"/>
    </source>
</evidence>
<dbReference type="InterPro" id="IPR020864">
    <property type="entry name" value="MACPF"/>
</dbReference>
<proteinExistence type="predicted"/>